<evidence type="ECO:0000256" key="1">
    <source>
        <dbReference type="ARBA" id="ARBA00004370"/>
    </source>
</evidence>
<evidence type="ECO:0000256" key="9">
    <source>
        <dbReference type="SAM" id="SignalP"/>
    </source>
</evidence>
<evidence type="ECO:0000256" key="6">
    <source>
        <dbReference type="ARBA" id="ARBA00023136"/>
    </source>
</evidence>
<evidence type="ECO:0000313" key="11">
    <source>
        <dbReference type="EMBL" id="PRP75309.1"/>
    </source>
</evidence>
<gene>
    <name evidence="11" type="ORF">PROFUN_05620</name>
</gene>
<dbReference type="SMART" id="SM00369">
    <property type="entry name" value="LRR_TYP"/>
    <property type="match status" value="9"/>
</dbReference>
<dbReference type="GO" id="GO:0004713">
    <property type="term" value="F:protein tyrosine kinase activity"/>
    <property type="evidence" value="ECO:0007669"/>
    <property type="project" value="InterPro"/>
</dbReference>
<dbReference type="InterPro" id="IPR008266">
    <property type="entry name" value="Tyr_kinase_AS"/>
</dbReference>
<feature type="chain" id="PRO_5015183004" evidence="9">
    <location>
        <begin position="24"/>
        <end position="1480"/>
    </location>
</feature>
<keyword evidence="2" id="KW-0433">Leucine-rich repeat</keyword>
<evidence type="ECO:0000256" key="7">
    <source>
        <dbReference type="PROSITE-ProRule" id="PRU10141"/>
    </source>
</evidence>
<dbReference type="FunFam" id="3.80.10.10:FF:000095">
    <property type="entry name" value="LRR receptor-like serine/threonine-protein kinase GSO1"/>
    <property type="match status" value="1"/>
</dbReference>
<keyword evidence="8" id="KW-1133">Transmembrane helix</keyword>
<keyword evidence="11" id="KW-0675">Receptor</keyword>
<reference evidence="11 12" key="1">
    <citation type="journal article" date="2018" name="Genome Biol. Evol.">
        <title>Multiple Roots of Fruiting Body Formation in Amoebozoa.</title>
        <authorList>
            <person name="Hillmann F."/>
            <person name="Forbes G."/>
            <person name="Novohradska S."/>
            <person name="Ferling I."/>
            <person name="Riege K."/>
            <person name="Groth M."/>
            <person name="Westermann M."/>
            <person name="Marz M."/>
            <person name="Spaller T."/>
            <person name="Winckler T."/>
            <person name="Schaap P."/>
            <person name="Glockner G."/>
        </authorList>
    </citation>
    <scope>NUCLEOTIDE SEQUENCE [LARGE SCALE GENOMIC DNA]</scope>
    <source>
        <strain evidence="11 12">Jena</strain>
    </source>
</reference>
<evidence type="ECO:0000259" key="10">
    <source>
        <dbReference type="PROSITE" id="PS50011"/>
    </source>
</evidence>
<name>A0A2P6MUC9_9EUKA</name>
<dbReference type="PROSITE" id="PS50011">
    <property type="entry name" value="PROTEIN_KINASE_DOM"/>
    <property type="match status" value="1"/>
</dbReference>
<dbReference type="Proteomes" id="UP000241769">
    <property type="component" value="Unassembled WGS sequence"/>
</dbReference>
<accession>A0A2P6MUC9</accession>
<keyword evidence="6 8" id="KW-0472">Membrane</keyword>
<dbReference type="PANTHER" id="PTHR48056">
    <property type="entry name" value="LRR RECEPTOR-LIKE SERINE/THREONINE-PROTEIN KINASE-RELATED"/>
    <property type="match status" value="1"/>
</dbReference>
<keyword evidence="9" id="KW-0732">Signal</keyword>
<dbReference type="InterPro" id="IPR011009">
    <property type="entry name" value="Kinase-like_dom_sf"/>
</dbReference>
<dbReference type="PANTHER" id="PTHR48056:SF81">
    <property type="entry name" value="RECEPTOR PROTEIN-TYROSINE KINASE CEPR1"/>
    <property type="match status" value="1"/>
</dbReference>
<keyword evidence="5 7" id="KW-0067">ATP-binding</keyword>
<feature type="transmembrane region" description="Helical" evidence="8">
    <location>
        <begin position="1130"/>
        <end position="1158"/>
    </location>
</feature>
<dbReference type="InterPro" id="IPR003591">
    <property type="entry name" value="Leu-rich_rpt_typical-subtyp"/>
</dbReference>
<evidence type="ECO:0000313" key="12">
    <source>
        <dbReference type="Proteomes" id="UP000241769"/>
    </source>
</evidence>
<evidence type="ECO:0000256" key="2">
    <source>
        <dbReference type="ARBA" id="ARBA00022614"/>
    </source>
</evidence>
<comment type="caution">
    <text evidence="11">The sequence shown here is derived from an EMBL/GenBank/DDBJ whole genome shotgun (WGS) entry which is preliminary data.</text>
</comment>
<dbReference type="Gene3D" id="3.80.10.10">
    <property type="entry name" value="Ribonuclease Inhibitor"/>
    <property type="match status" value="7"/>
</dbReference>
<dbReference type="InterPro" id="IPR050647">
    <property type="entry name" value="Plant_LRR-RLKs"/>
</dbReference>
<dbReference type="Pfam" id="PF00560">
    <property type="entry name" value="LRR_1"/>
    <property type="match status" value="2"/>
</dbReference>
<dbReference type="InterPro" id="IPR000719">
    <property type="entry name" value="Prot_kinase_dom"/>
</dbReference>
<sequence length="1480" mass="160656">MFASTGRTSRIFFYTLIIGLVLGQVTDPITVAAFQSLYKSTGGPRWKQSTNWNNGTDVCTFSGVTCNGSVIVEVDLSFNNLRGSNMNTSWISRSPNMRSVNITGNSLTGPLPAALNYAGLKVLDIGGNQFNGMLPSLLQSSLQTFIAGELERQSDDLTLADGNDFSGILPYLPKSSIQHLSVSGNNLKGGVTDLRWFPRLITADLSDTSMRVKPNSTLNQLQNLLFLNVSGVKLAVPVVSLLTLLPPSLLKLDASGSGLSGDLDNMTGVSLVNLMYLDVSDNGIGGVSIDISGLPNLSFFNASLNALSGDISGLSKNANLQVLDLRANQLQGSLYHLERLNDLQYLDVSSNVFNGAVPNLLSNFDQMNFLSLSKNALTGPLVPGIVALPRLAYLDVSFNLLSGNLPDEWSSPLQGIILASNQFSGNIPESIFSNLNESLTALVLAGNLMSGNLSPNISKLTQLTDLILAGNEFSGDLPSSLPPNLTTFSGIFNLFSGNIPTSICSPSLTTIDLSHNNFTGEIPSCIGEMNGLINLNLQENELSGPLPNVTSMTSLQTLILSDNNKLNGSISDLSSLYNLTALDLSDNDFSGEMFSVASMPQLVLLDLSFNDISGAFPDVSGLKNLQRIDVSNNQLTGTVPGYATSLMYIDVSHNHFNYLDSGSFDNTLNLQYLDVSYNQIYAPIPTGAGSKNLQILKINNNQFRGSIVAGLQLLESMTYMDTSNNLLTGNLPYAFNLVTHMQYANLSNNSLSGTLPAITLHELTVFDISRNNFSGKIPIDWPPQMVSLNLAGNQFSGEIPPQILSIRDLLILDVSNNQLRGEISNDLGDTSRLTQLDVSNNHLNGTYPSQLAAIRSLTSLNISFNQFSGALPTIASDPYIIDVSSNEFMGDTNWLSSGTSLRYLNASHNGFDSMTTFYTRKRIEVLDMSDNDMEGRVPDLTNCGSLTYLNLSGNQLTGDLSVTSDALKVLDVSDNELSTADGTFIGRNTTLCLMTSNHLECPLPWFVFYNCQTTCVASNTSSTTLRLRIAGQLDDFQSDVFLRDLNSITNTSHRFSIIDTSAGSVIVDMSVTSPPSKSINEGSANRIVELLLQKISQNATAYTSLYNITFLPGSQSPVPSTTIPPQPQKFPVAAIIGIAVGATVVLVLFAALLLFLVFRRRPKKDNSLPLVQIDMSNIQLGAAKKSLIPYAELKGLAMVGAGANGIVYRAQWREMTVAVKQIRAEHINQDQLKSFLSEVAILQGLRAHPNVVMFIGEISVEFRLITLGMTFPPDPLSMVTEFCESGSLYNFLRANPVTWEKKIALIQGIALGMLHLHLEKVIHRDLAVRNILLTKHLEPKVSDFGLSREQQSDTAEHTTNDVGPLKWMAPEVQNPWDGVGPVEAAISVATKGQRLTIPQDADPSVKKLIEMCWEAEPDQRPDFKDICRYLGVERSRREETLSYVPTPHESNVTMLSASTLEDYNILYTSVPPTTPGSEDK</sequence>
<keyword evidence="4 7" id="KW-0547">Nucleotide-binding</keyword>
<keyword evidence="3" id="KW-0677">Repeat</keyword>
<keyword evidence="12" id="KW-1185">Reference proteome</keyword>
<dbReference type="EMBL" id="MDYQ01000395">
    <property type="protein sequence ID" value="PRP75309.1"/>
    <property type="molecule type" value="Genomic_DNA"/>
</dbReference>
<dbReference type="InterPro" id="IPR013210">
    <property type="entry name" value="LRR_N_plant-typ"/>
</dbReference>
<proteinExistence type="predicted"/>
<feature type="signal peptide" evidence="9">
    <location>
        <begin position="1"/>
        <end position="23"/>
    </location>
</feature>
<dbReference type="Pfam" id="PF08263">
    <property type="entry name" value="LRRNT_2"/>
    <property type="match status" value="1"/>
</dbReference>
<protein>
    <submittedName>
        <fullName evidence="11">Putative leucine-rich repeat receptor-like protein kinase</fullName>
    </submittedName>
</protein>
<dbReference type="InterPro" id="IPR017441">
    <property type="entry name" value="Protein_kinase_ATP_BS"/>
</dbReference>
<dbReference type="InterPro" id="IPR032675">
    <property type="entry name" value="LRR_dom_sf"/>
</dbReference>
<dbReference type="PROSITE" id="PS00107">
    <property type="entry name" value="PROTEIN_KINASE_ATP"/>
    <property type="match status" value="1"/>
</dbReference>
<evidence type="ECO:0000256" key="5">
    <source>
        <dbReference type="ARBA" id="ARBA00022840"/>
    </source>
</evidence>
<organism evidence="11 12">
    <name type="scientific">Planoprotostelium fungivorum</name>
    <dbReference type="NCBI Taxonomy" id="1890364"/>
    <lineage>
        <taxon>Eukaryota</taxon>
        <taxon>Amoebozoa</taxon>
        <taxon>Evosea</taxon>
        <taxon>Variosea</taxon>
        <taxon>Cavosteliida</taxon>
        <taxon>Cavosteliaceae</taxon>
        <taxon>Planoprotostelium</taxon>
    </lineage>
</organism>
<feature type="binding site" evidence="7">
    <location>
        <position position="1220"/>
    </location>
    <ligand>
        <name>ATP</name>
        <dbReference type="ChEBI" id="CHEBI:30616"/>
    </ligand>
</feature>
<evidence type="ECO:0000256" key="4">
    <source>
        <dbReference type="ARBA" id="ARBA00022741"/>
    </source>
</evidence>
<evidence type="ECO:0000256" key="8">
    <source>
        <dbReference type="SAM" id="Phobius"/>
    </source>
</evidence>
<evidence type="ECO:0000256" key="3">
    <source>
        <dbReference type="ARBA" id="ARBA00022737"/>
    </source>
</evidence>
<comment type="subcellular location">
    <subcellularLocation>
        <location evidence="1">Membrane</location>
    </subcellularLocation>
</comment>
<dbReference type="SMART" id="SM00219">
    <property type="entry name" value="TyrKc"/>
    <property type="match status" value="1"/>
</dbReference>
<dbReference type="OrthoDB" id="1055097at2759"/>
<dbReference type="PROSITE" id="PS00109">
    <property type="entry name" value="PROTEIN_KINASE_TYR"/>
    <property type="match status" value="1"/>
</dbReference>
<dbReference type="FunFam" id="3.80.10.10:FF:000041">
    <property type="entry name" value="LRR receptor-like serine/threonine-protein kinase ERECTA"/>
    <property type="match status" value="1"/>
</dbReference>
<dbReference type="Pfam" id="PF13855">
    <property type="entry name" value="LRR_8"/>
    <property type="match status" value="1"/>
</dbReference>
<dbReference type="GO" id="GO:0005524">
    <property type="term" value="F:ATP binding"/>
    <property type="evidence" value="ECO:0007669"/>
    <property type="project" value="UniProtKB-UniRule"/>
</dbReference>
<dbReference type="InterPro" id="IPR001245">
    <property type="entry name" value="Ser-Thr/Tyr_kinase_cat_dom"/>
</dbReference>
<keyword evidence="8" id="KW-0812">Transmembrane</keyword>
<dbReference type="InParanoid" id="A0A2P6MUC9"/>
<dbReference type="GO" id="GO:0016020">
    <property type="term" value="C:membrane"/>
    <property type="evidence" value="ECO:0007669"/>
    <property type="project" value="UniProtKB-SubCell"/>
</dbReference>
<dbReference type="SUPFAM" id="SSF56112">
    <property type="entry name" value="Protein kinase-like (PK-like)"/>
    <property type="match status" value="1"/>
</dbReference>
<dbReference type="Pfam" id="PF07714">
    <property type="entry name" value="PK_Tyr_Ser-Thr"/>
    <property type="match status" value="2"/>
</dbReference>
<dbReference type="InterPro" id="IPR001611">
    <property type="entry name" value="Leu-rich_rpt"/>
</dbReference>
<dbReference type="InterPro" id="IPR020635">
    <property type="entry name" value="Tyr_kinase_cat_dom"/>
</dbReference>
<feature type="domain" description="Protein kinase" evidence="10">
    <location>
        <begin position="1193"/>
        <end position="1480"/>
    </location>
</feature>
<dbReference type="SUPFAM" id="SSF52058">
    <property type="entry name" value="L domain-like"/>
    <property type="match status" value="4"/>
</dbReference>
<keyword evidence="11" id="KW-0808">Transferase</keyword>
<dbReference type="Gene3D" id="1.10.510.10">
    <property type="entry name" value="Transferase(Phosphotransferase) domain 1"/>
    <property type="match status" value="2"/>
</dbReference>
<keyword evidence="11" id="KW-0418">Kinase</keyword>